<name>Q8KGA6_CHLTE</name>
<feature type="domain" description="VWFA" evidence="2">
    <location>
        <begin position="93"/>
        <end position="276"/>
    </location>
</feature>
<dbReference type="SUPFAM" id="SSF53300">
    <property type="entry name" value="vWA-like"/>
    <property type="match status" value="1"/>
</dbReference>
<dbReference type="InterPro" id="IPR002881">
    <property type="entry name" value="DUF58"/>
</dbReference>
<evidence type="ECO:0000256" key="1">
    <source>
        <dbReference type="SAM" id="MobiDB-lite"/>
    </source>
</evidence>
<dbReference type="SMART" id="SM00327">
    <property type="entry name" value="VWA"/>
    <property type="match status" value="1"/>
</dbReference>
<proteinExistence type="predicted"/>
<dbReference type="Proteomes" id="UP000001007">
    <property type="component" value="Chromosome"/>
</dbReference>
<gene>
    <name evidence="3" type="ordered locus">CT0062</name>
</gene>
<feature type="region of interest" description="Disordered" evidence="1">
    <location>
        <begin position="1"/>
        <end position="22"/>
    </location>
</feature>
<dbReference type="OrthoDB" id="9776116at2"/>
<dbReference type="EMBL" id="AE006470">
    <property type="protein sequence ID" value="AAM71310.1"/>
    <property type="molecule type" value="Genomic_DNA"/>
</dbReference>
<evidence type="ECO:0000313" key="4">
    <source>
        <dbReference type="Proteomes" id="UP000001007"/>
    </source>
</evidence>
<keyword evidence="4" id="KW-1185">Reference proteome</keyword>
<organism evidence="3 4">
    <name type="scientific">Chlorobaculum tepidum (strain ATCC 49652 / DSM 12025 / NBRC 103806 / TLS)</name>
    <name type="common">Chlorobium tepidum</name>
    <dbReference type="NCBI Taxonomy" id="194439"/>
    <lineage>
        <taxon>Bacteria</taxon>
        <taxon>Pseudomonadati</taxon>
        <taxon>Chlorobiota</taxon>
        <taxon>Chlorobiia</taxon>
        <taxon>Chlorobiales</taxon>
        <taxon>Chlorobiaceae</taxon>
        <taxon>Chlorobaculum</taxon>
    </lineage>
</organism>
<evidence type="ECO:0000259" key="2">
    <source>
        <dbReference type="SMART" id="SM00327"/>
    </source>
</evidence>
<dbReference type="PATRIC" id="fig|194439.7.peg.62"/>
<dbReference type="PANTHER" id="PTHR33608:SF6">
    <property type="entry name" value="BLL2464 PROTEIN"/>
    <property type="match status" value="1"/>
</dbReference>
<protein>
    <recommendedName>
        <fullName evidence="2">VWFA domain-containing protein</fullName>
    </recommendedName>
</protein>
<dbReference type="Pfam" id="PF01882">
    <property type="entry name" value="DUF58"/>
    <property type="match status" value="1"/>
</dbReference>
<dbReference type="HOGENOM" id="CLU_054927_2_0_10"/>
<dbReference type="AlphaFoldDB" id="Q8KGA6"/>
<dbReference type="InterPro" id="IPR036465">
    <property type="entry name" value="vWFA_dom_sf"/>
</dbReference>
<accession>Q8KGA6</accession>
<dbReference type="eggNOG" id="COG1721">
    <property type="taxonomic scope" value="Bacteria"/>
</dbReference>
<dbReference type="RefSeq" id="WP_010931756.1">
    <property type="nucleotide sequence ID" value="NC_002932.3"/>
</dbReference>
<dbReference type="InterPro" id="IPR002035">
    <property type="entry name" value="VWF_A"/>
</dbReference>
<dbReference type="KEGG" id="cte:CT0062"/>
<sequence length="307" mass="34802">MSRCPEDSRTGNGRNGAPDPGELSAMVRKLEIRSRRLVNELFSGEYHSSFKGRGIEFSQVREYQYGDDVRTIDWNTSAHKNDLYVKIFTEERERILMLVLDGSGSMLFGSGRLKKELAAEVSAILAFSAVQNNDMVGLLVFSDTVETYIPPRKGRAHALVILNEIFSMRQCGRKTDIDAALSFLRRTQKRKSIIFLLTDLLGSEYERGMKLLNARHEFVLIHIGDPLDHELPHSGLLDLVDPETGERLTIDAGSRAFLARYAKEQRAKREAVQRQLSRMKVDAVFLDTGKSIIGGLNAFFRHRERKV</sequence>
<dbReference type="EnsemblBacteria" id="AAM71310">
    <property type="protein sequence ID" value="AAM71310"/>
    <property type="gene ID" value="CT0062"/>
</dbReference>
<dbReference type="STRING" id="194439.CT0062"/>
<dbReference type="CDD" id="cd00198">
    <property type="entry name" value="vWFA"/>
    <property type="match status" value="1"/>
</dbReference>
<reference evidence="3 4" key="1">
    <citation type="journal article" date="2002" name="Proc. Natl. Acad. Sci. U.S.A.">
        <title>The complete genome sequence of Chlorobium tepidum TLS, a photosynthetic, anaerobic, green-sulfur bacterium.</title>
        <authorList>
            <person name="Eisen J.A."/>
            <person name="Nelson K.E."/>
            <person name="Paulsen I.T."/>
            <person name="Heidelberg J.F."/>
            <person name="Wu M."/>
            <person name="Dodson R.J."/>
            <person name="Deboy R."/>
            <person name="Gwinn M.L."/>
            <person name="Nelson W.C."/>
            <person name="Haft D.H."/>
            <person name="Hickey E.K."/>
            <person name="Peterson J.D."/>
            <person name="Durkin A.S."/>
            <person name="Kolonay J.L."/>
            <person name="Yang F."/>
            <person name="Holt I."/>
            <person name="Umayam L.A."/>
            <person name="Mason T."/>
            <person name="Brenner M."/>
            <person name="Shea T.P."/>
            <person name="Parksey D."/>
            <person name="Nierman W.C."/>
            <person name="Feldblyum T.V."/>
            <person name="Hansen C.L."/>
            <person name="Craven M.B."/>
            <person name="Radune D."/>
            <person name="Vamathevan J."/>
            <person name="Khouri H."/>
            <person name="White O."/>
            <person name="Gruber T.M."/>
            <person name="Ketchum K.A."/>
            <person name="Venter J.C."/>
            <person name="Tettelin H."/>
            <person name="Bryant D.A."/>
            <person name="Fraser C.M."/>
        </authorList>
    </citation>
    <scope>NUCLEOTIDE SEQUENCE [LARGE SCALE GENOMIC DNA]</scope>
    <source>
        <strain evidence="4">ATCC 49652 / DSM 12025 / NBRC 103806 / TLS</strain>
    </source>
</reference>
<evidence type="ECO:0000313" key="3">
    <source>
        <dbReference type="EMBL" id="AAM71310.1"/>
    </source>
</evidence>
<dbReference type="Gene3D" id="3.40.50.410">
    <property type="entry name" value="von Willebrand factor, type A domain"/>
    <property type="match status" value="1"/>
</dbReference>
<dbReference type="PANTHER" id="PTHR33608">
    <property type="entry name" value="BLL2464 PROTEIN"/>
    <property type="match status" value="1"/>
</dbReference>